<dbReference type="AlphaFoldDB" id="A0A699HWM6"/>
<evidence type="ECO:0000313" key="1">
    <source>
        <dbReference type="EMBL" id="GEY58633.1"/>
    </source>
</evidence>
<protein>
    <submittedName>
        <fullName evidence="1">Uncharacterized protein</fullName>
    </submittedName>
</protein>
<reference evidence="1" key="1">
    <citation type="journal article" date="2019" name="Sci. Rep.">
        <title>Draft genome of Tanacetum cinerariifolium, the natural source of mosquito coil.</title>
        <authorList>
            <person name="Yamashiro T."/>
            <person name="Shiraishi A."/>
            <person name="Satake H."/>
            <person name="Nakayama K."/>
        </authorList>
    </citation>
    <scope>NUCLEOTIDE SEQUENCE</scope>
</reference>
<gene>
    <name evidence="1" type="ORF">Tci_430607</name>
</gene>
<sequence>MATHVGGNELTRQAFDGLSEVFNTLMRLDDDVWVENTKLIGLNELVTQVEEEIEIKEAQFECLFMVKVNDKFKACMEILLVAESPRLVDKMKYVFGYSRGKDESFAGLMRDLCLSLRILLSKKRRLVAELEAVGEVEGAVKCLENMRVIVSRDAVTLREFETLVGRAQVGVSLKAGFVADMEVKD</sequence>
<accession>A0A699HWM6</accession>
<proteinExistence type="predicted"/>
<organism evidence="1">
    <name type="scientific">Tanacetum cinerariifolium</name>
    <name type="common">Dalmatian daisy</name>
    <name type="synonym">Chrysanthemum cinerariifolium</name>
    <dbReference type="NCBI Taxonomy" id="118510"/>
    <lineage>
        <taxon>Eukaryota</taxon>
        <taxon>Viridiplantae</taxon>
        <taxon>Streptophyta</taxon>
        <taxon>Embryophyta</taxon>
        <taxon>Tracheophyta</taxon>
        <taxon>Spermatophyta</taxon>
        <taxon>Magnoliopsida</taxon>
        <taxon>eudicotyledons</taxon>
        <taxon>Gunneridae</taxon>
        <taxon>Pentapetalae</taxon>
        <taxon>asterids</taxon>
        <taxon>campanulids</taxon>
        <taxon>Asterales</taxon>
        <taxon>Asteraceae</taxon>
        <taxon>Asteroideae</taxon>
        <taxon>Anthemideae</taxon>
        <taxon>Anthemidinae</taxon>
        <taxon>Tanacetum</taxon>
    </lineage>
</organism>
<comment type="caution">
    <text evidence="1">The sequence shown here is derived from an EMBL/GenBank/DDBJ whole genome shotgun (WGS) entry which is preliminary data.</text>
</comment>
<name>A0A699HWM6_TANCI</name>
<dbReference type="EMBL" id="BKCJ010191225">
    <property type="protein sequence ID" value="GEY58633.1"/>
    <property type="molecule type" value="Genomic_DNA"/>
</dbReference>